<dbReference type="RefSeq" id="WP_124958608.1">
    <property type="nucleotide sequence ID" value="NZ_RQXU01000005.1"/>
</dbReference>
<evidence type="ECO:0000313" key="5">
    <source>
        <dbReference type="Proteomes" id="UP000271590"/>
    </source>
</evidence>
<dbReference type="Proteomes" id="UP000271137">
    <property type="component" value="Unassembled WGS sequence"/>
</dbReference>
<organism evidence="2 5">
    <name type="scientific">Variovorax beijingensis</name>
    <dbReference type="NCBI Taxonomy" id="2496117"/>
    <lineage>
        <taxon>Bacteria</taxon>
        <taxon>Pseudomonadati</taxon>
        <taxon>Pseudomonadota</taxon>
        <taxon>Betaproteobacteria</taxon>
        <taxon>Burkholderiales</taxon>
        <taxon>Comamonadaceae</taxon>
        <taxon>Variovorax</taxon>
    </lineage>
</organism>
<dbReference type="Proteomes" id="UP000271590">
    <property type="component" value="Unassembled WGS sequence"/>
</dbReference>
<comment type="caution">
    <text evidence="2">The sequence shown here is derived from an EMBL/GenBank/DDBJ whole genome shotgun (WGS) entry which is preliminary data.</text>
</comment>
<proteinExistence type="predicted"/>
<keyword evidence="4" id="KW-1185">Reference proteome</keyword>
<dbReference type="AlphaFoldDB" id="A0A3P3ESB7"/>
<feature type="domain" description="DUF6484" evidence="1">
    <location>
        <begin position="25"/>
        <end position="86"/>
    </location>
</feature>
<dbReference type="EMBL" id="RXFQ01000007">
    <property type="protein sequence ID" value="RSZ36552.1"/>
    <property type="molecule type" value="Genomic_DNA"/>
</dbReference>
<sequence>MSGRDLIDAQLEAAAAIAPWNSVVTGELIAIADEGQTPLVTFAGQIGTAAVRARSVIDLHGAHIGKSVVLMFEAGDPVRPIVMGVLRGAQGWPVPHVPGQVEIEADGERVLVSACDQLVLRCGKASITLTSAGKVLIQGSYVSSRSSGVNWIKGGSVQLN</sequence>
<reference evidence="2 5" key="1">
    <citation type="submission" date="2018-11" db="EMBL/GenBank/DDBJ databases">
        <title>The genome of Variovorax sp T529.</title>
        <authorList>
            <person name="Gao J."/>
        </authorList>
    </citation>
    <scope>NUCLEOTIDE SEQUENCE [LARGE SCALE GENOMIC DNA]</scope>
    <source>
        <strain evidence="2 5">T529</strain>
    </source>
</reference>
<gene>
    <name evidence="2" type="ORF">EH244_11935</name>
    <name evidence="3" type="ORF">EJO66_14970</name>
</gene>
<dbReference type="Pfam" id="PF20093">
    <property type="entry name" value="DUF6484"/>
    <property type="match status" value="1"/>
</dbReference>
<name>A0A3P3ESB7_9BURK</name>
<reference evidence="3 4" key="2">
    <citation type="submission" date="2018-12" db="EMBL/GenBank/DDBJ databases">
        <title>The genome sequences of strain 502.</title>
        <authorList>
            <person name="Gao J."/>
            <person name="Sun J."/>
        </authorList>
    </citation>
    <scope>NUCLEOTIDE SEQUENCE [LARGE SCALE GENOMIC DNA]</scope>
    <source>
        <strain evidence="3 4">502</strain>
    </source>
</reference>
<accession>A0A3P3ESB7</accession>
<evidence type="ECO:0000313" key="2">
    <source>
        <dbReference type="EMBL" id="RRH89245.1"/>
    </source>
</evidence>
<evidence type="ECO:0000313" key="4">
    <source>
        <dbReference type="Proteomes" id="UP000271137"/>
    </source>
</evidence>
<evidence type="ECO:0000313" key="3">
    <source>
        <dbReference type="EMBL" id="RSZ36552.1"/>
    </source>
</evidence>
<protein>
    <recommendedName>
        <fullName evidence="1">DUF6484 domain-containing protein</fullName>
    </recommendedName>
</protein>
<dbReference type="EMBL" id="RQXU01000005">
    <property type="protein sequence ID" value="RRH89245.1"/>
    <property type="molecule type" value="Genomic_DNA"/>
</dbReference>
<dbReference type="InterPro" id="IPR045506">
    <property type="entry name" value="DUF6484"/>
</dbReference>
<evidence type="ECO:0000259" key="1">
    <source>
        <dbReference type="Pfam" id="PF20093"/>
    </source>
</evidence>